<name>A0ABY4GE05_9BACT</name>
<gene>
    <name evidence="2" type="ORF">MUN86_26130</name>
</gene>
<dbReference type="Proteomes" id="UP000830401">
    <property type="component" value="Plasmid unnamed3"/>
</dbReference>
<dbReference type="EMBL" id="CP095064">
    <property type="protein sequence ID" value="UOQ68986.1"/>
    <property type="molecule type" value="Genomic_DNA"/>
</dbReference>
<proteinExistence type="predicted"/>
<keyword evidence="3" id="KW-1185">Reference proteome</keyword>
<organism evidence="2 3">
    <name type="scientific">Hymenobacter volaticus</name>
    <dbReference type="NCBI Taxonomy" id="2932254"/>
    <lineage>
        <taxon>Bacteria</taxon>
        <taxon>Pseudomonadati</taxon>
        <taxon>Bacteroidota</taxon>
        <taxon>Cytophagia</taxon>
        <taxon>Cytophagales</taxon>
        <taxon>Hymenobacteraceae</taxon>
        <taxon>Hymenobacter</taxon>
    </lineage>
</organism>
<dbReference type="RefSeq" id="WP_245126721.1">
    <property type="nucleotide sequence ID" value="NZ_CP095064.1"/>
</dbReference>
<keyword evidence="1" id="KW-1133">Transmembrane helix</keyword>
<sequence>MQERVFNRLVLGFLTLAGWLVVGVALWSLYTSTVLEKKGITRPGTVVQIEEIESALSFRVHFTYHQQPYTVL</sequence>
<keyword evidence="2" id="KW-0614">Plasmid</keyword>
<evidence type="ECO:0000256" key="1">
    <source>
        <dbReference type="SAM" id="Phobius"/>
    </source>
</evidence>
<keyword evidence="1" id="KW-0472">Membrane</keyword>
<evidence type="ECO:0008006" key="4">
    <source>
        <dbReference type="Google" id="ProtNLM"/>
    </source>
</evidence>
<evidence type="ECO:0000313" key="2">
    <source>
        <dbReference type="EMBL" id="UOQ68986.1"/>
    </source>
</evidence>
<feature type="transmembrane region" description="Helical" evidence="1">
    <location>
        <begin position="9"/>
        <end position="30"/>
    </location>
</feature>
<evidence type="ECO:0000313" key="3">
    <source>
        <dbReference type="Proteomes" id="UP000830401"/>
    </source>
</evidence>
<protein>
    <recommendedName>
        <fullName evidence="4">DUF3592 domain-containing protein</fullName>
    </recommendedName>
</protein>
<geneLocation type="plasmid" evidence="2 3">
    <name>unnamed3</name>
</geneLocation>
<reference evidence="2" key="1">
    <citation type="submission" date="2022-04" db="EMBL/GenBank/DDBJ databases">
        <title>Hymenobacter sp. isolated from the air.</title>
        <authorList>
            <person name="Won M."/>
            <person name="Lee C.-M."/>
            <person name="Woen H.-Y."/>
            <person name="Kwon S.-W."/>
        </authorList>
    </citation>
    <scope>NUCLEOTIDE SEQUENCE</scope>
    <source>
        <strain evidence="2">5420S-77</strain>
        <plasmid evidence="2">unnamed3</plasmid>
    </source>
</reference>
<accession>A0ABY4GE05</accession>
<keyword evidence="1" id="KW-0812">Transmembrane</keyword>